<dbReference type="EMBL" id="MU251302">
    <property type="protein sequence ID" value="KAG9249558.1"/>
    <property type="molecule type" value="Genomic_DNA"/>
</dbReference>
<feature type="signal peptide" evidence="2">
    <location>
        <begin position="1"/>
        <end position="21"/>
    </location>
</feature>
<gene>
    <name evidence="3" type="ORF">F5Z01DRAFT_494346</name>
</gene>
<evidence type="ECO:0000313" key="3">
    <source>
        <dbReference type="EMBL" id="KAG9249558.1"/>
    </source>
</evidence>
<evidence type="ECO:0000313" key="4">
    <source>
        <dbReference type="Proteomes" id="UP000887229"/>
    </source>
</evidence>
<feature type="compositionally biased region" description="Low complexity" evidence="1">
    <location>
        <begin position="292"/>
        <end position="301"/>
    </location>
</feature>
<feature type="compositionally biased region" description="Gly residues" evidence="1">
    <location>
        <begin position="302"/>
        <end position="317"/>
    </location>
</feature>
<feature type="region of interest" description="Disordered" evidence="1">
    <location>
        <begin position="52"/>
        <end position="78"/>
    </location>
</feature>
<keyword evidence="2" id="KW-0732">Signal</keyword>
<dbReference type="PANTHER" id="PTHR34587:SF2">
    <property type="entry name" value="G-PROTEIN COUPLED RECEPTORS FAMILY 1 PROFILE DOMAIN-CONTAINING PROTEIN"/>
    <property type="match status" value="1"/>
</dbReference>
<sequence length="397" mass="40442">MHFNASLVCLLATCYPSFAHATTRPRSPFTRSLQVRQNGGNGQLNQDVIQQASASDGGPSNGQAPSQTDNNNFINFCQGQDLTNGEQKQGGSCNGIPMGKIPSTNRMVSAIFTNPKNGDTIASNTGFTISVQMLNFAPGTFTNPDNTYYSAPQDLDGNGNIIGHTHVTVQDLGGDQNPTTPLDPTTFAFFKGINDQGNGQGLLSADVADGLPAGNYRLCSLVAAANHQPVIMPVAQRGAQDDCVRFTVADNGGNNNGGNNNGGNNNGGNNNGGNNNGGNNNGGNNNGGNNNGGNQDNQNNGNQGGNNGANNGGGSGGASSATALGGLAAPAVEDSGDSNRPFRVNGDTFTGKDTAVGRACDVQRNACFDAVNSGQANGFTGGDCDNQRSACVTELSA</sequence>
<organism evidence="3 4">
    <name type="scientific">Emericellopsis atlantica</name>
    <dbReference type="NCBI Taxonomy" id="2614577"/>
    <lineage>
        <taxon>Eukaryota</taxon>
        <taxon>Fungi</taxon>
        <taxon>Dikarya</taxon>
        <taxon>Ascomycota</taxon>
        <taxon>Pezizomycotina</taxon>
        <taxon>Sordariomycetes</taxon>
        <taxon>Hypocreomycetidae</taxon>
        <taxon>Hypocreales</taxon>
        <taxon>Bionectriaceae</taxon>
        <taxon>Emericellopsis</taxon>
    </lineage>
</organism>
<dbReference type="Proteomes" id="UP000887229">
    <property type="component" value="Unassembled WGS sequence"/>
</dbReference>
<feature type="compositionally biased region" description="Gly residues" evidence="1">
    <location>
        <begin position="254"/>
        <end position="291"/>
    </location>
</feature>
<feature type="compositionally biased region" description="Polar residues" evidence="1">
    <location>
        <begin position="61"/>
        <end position="78"/>
    </location>
</feature>
<comment type="caution">
    <text evidence="3">The sequence shown here is derived from an EMBL/GenBank/DDBJ whole genome shotgun (WGS) entry which is preliminary data.</text>
</comment>
<protein>
    <submittedName>
        <fullName evidence="3">Uncharacterized protein</fullName>
    </submittedName>
</protein>
<keyword evidence="4" id="KW-1185">Reference proteome</keyword>
<dbReference type="InterPro" id="IPR053216">
    <property type="entry name" value="Appressorial_penetr-assoc"/>
</dbReference>
<dbReference type="AlphaFoldDB" id="A0A9P7ZDP4"/>
<reference evidence="3" key="1">
    <citation type="journal article" date="2021" name="IMA Fungus">
        <title>Genomic characterization of three marine fungi, including Emericellopsis atlantica sp. nov. with signatures of a generalist lifestyle and marine biomass degradation.</title>
        <authorList>
            <person name="Hagestad O.C."/>
            <person name="Hou L."/>
            <person name="Andersen J.H."/>
            <person name="Hansen E.H."/>
            <person name="Altermark B."/>
            <person name="Li C."/>
            <person name="Kuhnert E."/>
            <person name="Cox R.J."/>
            <person name="Crous P.W."/>
            <person name="Spatafora J.W."/>
            <person name="Lail K."/>
            <person name="Amirebrahimi M."/>
            <person name="Lipzen A."/>
            <person name="Pangilinan J."/>
            <person name="Andreopoulos W."/>
            <person name="Hayes R.D."/>
            <person name="Ng V."/>
            <person name="Grigoriev I.V."/>
            <person name="Jackson S.A."/>
            <person name="Sutton T.D.S."/>
            <person name="Dobson A.D.W."/>
            <person name="Rama T."/>
        </authorList>
    </citation>
    <scope>NUCLEOTIDE SEQUENCE</scope>
    <source>
        <strain evidence="3">TS7</strain>
    </source>
</reference>
<dbReference type="RefSeq" id="XP_046113482.1">
    <property type="nucleotide sequence ID" value="XM_046260219.1"/>
</dbReference>
<feature type="compositionally biased region" description="Low complexity" evidence="1">
    <location>
        <begin position="318"/>
        <end position="331"/>
    </location>
</feature>
<dbReference type="GeneID" id="70291122"/>
<evidence type="ECO:0000256" key="1">
    <source>
        <dbReference type="SAM" id="MobiDB-lite"/>
    </source>
</evidence>
<feature type="chain" id="PRO_5040243069" evidence="2">
    <location>
        <begin position="22"/>
        <end position="397"/>
    </location>
</feature>
<accession>A0A9P7ZDP4</accession>
<dbReference type="PANTHER" id="PTHR34587">
    <property type="entry name" value="VWFA DOMAIN-CONTAINING PROTEIN"/>
    <property type="match status" value="1"/>
</dbReference>
<feature type="region of interest" description="Disordered" evidence="1">
    <location>
        <begin position="253"/>
        <end position="353"/>
    </location>
</feature>
<evidence type="ECO:0000256" key="2">
    <source>
        <dbReference type="SAM" id="SignalP"/>
    </source>
</evidence>
<proteinExistence type="predicted"/>
<dbReference type="OrthoDB" id="2336871at2759"/>
<name>A0A9P7ZDP4_9HYPO</name>